<dbReference type="Gene3D" id="3.60.10.10">
    <property type="entry name" value="Endonuclease/exonuclease/phosphatase"/>
    <property type="match status" value="1"/>
</dbReference>
<comment type="caution">
    <text evidence="3">The sequence shown here is derived from an EMBL/GenBank/DDBJ whole genome shotgun (WGS) entry which is preliminary data.</text>
</comment>
<dbReference type="Pfam" id="PF03372">
    <property type="entry name" value="Exo_endo_phos"/>
    <property type="match status" value="1"/>
</dbReference>
<evidence type="ECO:0000256" key="1">
    <source>
        <dbReference type="SAM" id="MobiDB-lite"/>
    </source>
</evidence>
<evidence type="ECO:0000313" key="3">
    <source>
        <dbReference type="EMBL" id="KAG5549991.1"/>
    </source>
</evidence>
<evidence type="ECO:0000259" key="2">
    <source>
        <dbReference type="Pfam" id="PF03372"/>
    </source>
</evidence>
<dbReference type="InterPro" id="IPR036691">
    <property type="entry name" value="Endo/exonu/phosph_ase_sf"/>
</dbReference>
<feature type="region of interest" description="Disordered" evidence="1">
    <location>
        <begin position="475"/>
        <end position="515"/>
    </location>
</feature>
<gene>
    <name evidence="3" type="ORF">RHGRI_015079</name>
</gene>
<dbReference type="GO" id="GO:0003824">
    <property type="term" value="F:catalytic activity"/>
    <property type="evidence" value="ECO:0007669"/>
    <property type="project" value="InterPro"/>
</dbReference>
<feature type="compositionally biased region" description="Gly residues" evidence="1">
    <location>
        <begin position="475"/>
        <end position="509"/>
    </location>
</feature>
<proteinExistence type="predicted"/>
<sequence>MASLRFRGTQRGRGRNGGGGEGGGGARGRKKGHPETGTLDMELVEVPIAQSSDFSGPAVVADGDGCALAGGGDLSKEDRVKRALVAGPKQPRDQCYMDPVGLLGGLALWWKDGIDVDVRFKSKNIFRCVVKWPSSPSSWLCTFIYAPPTWHQRVEFWDKLRRIYEENQFPWLCVGDFNELMSDCKLLDLEFKGQSYTWSNNQGGSSNIRERLDRAVANVEWRDLFPYAQVFHDVILGSDHAPLIVKVCIPLKKVPYRFKFESMWCTSEECGEIISGAWNSVQRGSEQTTLAQKLTKCRDALKVWSKKQFGNNLEKIRELKSQLGFVQSKAHSEENFRREKAIKEELEVTLLREKMYQHQRSRLIWIVYGDKNTSFFHATVNQRRQQNQLSKIKKSDGVQITEERDIKEHLHGHFSSLRAKRVAQNTAHWALAPEPPLLPPARQQTDLLLRLLEEGQYSCRKVGCGRGEGNGVVEGRGGGGEGAGGEVVGGEGGGGGGEGAGGEGVGGEGGGRERRFAGERKPWVRTEKVMAESTSFKGIAPLSMELLQKKKKKKKKKKQVTNILKHDVPHLRLELQKWTWNLEQSNKNAIERG</sequence>
<name>A0AAV6KBV7_9ERIC</name>
<feature type="domain" description="Endonuclease/exonuclease/phosphatase" evidence="2">
    <location>
        <begin position="98"/>
        <end position="240"/>
    </location>
</feature>
<keyword evidence="4" id="KW-1185">Reference proteome</keyword>
<dbReference type="EMBL" id="JACTNZ010000005">
    <property type="protein sequence ID" value="KAG5549991.1"/>
    <property type="molecule type" value="Genomic_DNA"/>
</dbReference>
<feature type="region of interest" description="Disordered" evidence="1">
    <location>
        <begin position="1"/>
        <end position="39"/>
    </location>
</feature>
<feature type="compositionally biased region" description="Gly residues" evidence="1">
    <location>
        <begin position="15"/>
        <end position="26"/>
    </location>
</feature>
<reference evidence="3" key="1">
    <citation type="submission" date="2020-08" db="EMBL/GenBank/DDBJ databases">
        <title>Plant Genome Project.</title>
        <authorList>
            <person name="Zhang R.-G."/>
        </authorList>
    </citation>
    <scope>NUCLEOTIDE SEQUENCE</scope>
    <source>
        <strain evidence="3">WSP0</strain>
        <tissue evidence="3">Leaf</tissue>
    </source>
</reference>
<dbReference type="SUPFAM" id="SSF56219">
    <property type="entry name" value="DNase I-like"/>
    <property type="match status" value="1"/>
</dbReference>
<protein>
    <recommendedName>
        <fullName evidence="2">Endonuclease/exonuclease/phosphatase domain-containing protein</fullName>
    </recommendedName>
</protein>
<organism evidence="3 4">
    <name type="scientific">Rhododendron griersonianum</name>
    <dbReference type="NCBI Taxonomy" id="479676"/>
    <lineage>
        <taxon>Eukaryota</taxon>
        <taxon>Viridiplantae</taxon>
        <taxon>Streptophyta</taxon>
        <taxon>Embryophyta</taxon>
        <taxon>Tracheophyta</taxon>
        <taxon>Spermatophyta</taxon>
        <taxon>Magnoliopsida</taxon>
        <taxon>eudicotyledons</taxon>
        <taxon>Gunneridae</taxon>
        <taxon>Pentapetalae</taxon>
        <taxon>asterids</taxon>
        <taxon>Ericales</taxon>
        <taxon>Ericaceae</taxon>
        <taxon>Ericoideae</taxon>
        <taxon>Rhodoreae</taxon>
        <taxon>Rhododendron</taxon>
    </lineage>
</organism>
<dbReference type="PANTHER" id="PTHR33710">
    <property type="entry name" value="BNAC02G09200D PROTEIN"/>
    <property type="match status" value="1"/>
</dbReference>
<dbReference type="InterPro" id="IPR005135">
    <property type="entry name" value="Endo/exonuclease/phosphatase"/>
</dbReference>
<dbReference type="AlphaFoldDB" id="A0AAV6KBV7"/>
<dbReference type="PANTHER" id="PTHR33710:SF79">
    <property type="entry name" value="OS06G0205337 PROTEIN"/>
    <property type="match status" value="1"/>
</dbReference>
<evidence type="ECO:0000313" key="4">
    <source>
        <dbReference type="Proteomes" id="UP000823749"/>
    </source>
</evidence>
<dbReference type="Proteomes" id="UP000823749">
    <property type="component" value="Chromosome 5"/>
</dbReference>
<accession>A0AAV6KBV7</accession>